<keyword evidence="1" id="KW-0472">Membrane</keyword>
<sequence length="231" mass="25103">MSNKRPNRKRLTAEQKLRNKRIQIIVACVLIVALLIVAFVVAPTYPKAPLLMVIGLGLGYVMQRSRFCFTAAYRDPGLTGETKLTRAVIVAFALSTIFFFGKHASQFGADLSGLSADNMPGNVINLQMCIGSFIFGIGAVLAGGCASGTFVRMGEGYVQLWICFPFFCIGNAVAGAITKATAGTWFTAGSKVYLPQLFGGLVPALLIQLLALLGLWILAWWWENKKRAQFN</sequence>
<feature type="transmembrane region" description="Helical" evidence="1">
    <location>
        <begin position="48"/>
        <end position="63"/>
    </location>
</feature>
<dbReference type="AlphaFoldDB" id="A0A9D9H9Y3"/>
<evidence type="ECO:0000256" key="1">
    <source>
        <dbReference type="SAM" id="Phobius"/>
    </source>
</evidence>
<dbReference type="Proteomes" id="UP000823633">
    <property type="component" value="Unassembled WGS sequence"/>
</dbReference>
<reference evidence="2" key="1">
    <citation type="submission" date="2020-10" db="EMBL/GenBank/DDBJ databases">
        <authorList>
            <person name="Gilroy R."/>
        </authorList>
    </citation>
    <scope>NUCLEOTIDE SEQUENCE</scope>
    <source>
        <strain evidence="2">11167</strain>
    </source>
</reference>
<evidence type="ECO:0000313" key="3">
    <source>
        <dbReference type="Proteomes" id="UP000823633"/>
    </source>
</evidence>
<name>A0A9D9H9Y3_9SPIR</name>
<gene>
    <name evidence="2" type="ORF">IAC42_00140</name>
</gene>
<feature type="transmembrane region" description="Helical" evidence="1">
    <location>
        <begin position="21"/>
        <end position="42"/>
    </location>
</feature>
<accession>A0A9D9H9Y3</accession>
<organism evidence="2 3">
    <name type="scientific">Candidatus Aphodenecus pullistercoris</name>
    <dbReference type="NCBI Taxonomy" id="2840669"/>
    <lineage>
        <taxon>Bacteria</taxon>
        <taxon>Pseudomonadati</taxon>
        <taxon>Spirochaetota</taxon>
        <taxon>Spirochaetia</taxon>
        <taxon>Spirochaetales</taxon>
        <taxon>Candidatus Aphodenecus</taxon>
    </lineage>
</organism>
<comment type="caution">
    <text evidence="2">The sequence shown here is derived from an EMBL/GenBank/DDBJ whole genome shotgun (WGS) entry which is preliminary data.</text>
</comment>
<feature type="transmembrane region" description="Helical" evidence="1">
    <location>
        <begin position="84"/>
        <end position="104"/>
    </location>
</feature>
<dbReference type="InterPro" id="IPR007272">
    <property type="entry name" value="Sulf_transp_TsuA/YedE"/>
</dbReference>
<keyword evidence="1" id="KW-0812">Transmembrane</keyword>
<dbReference type="Pfam" id="PF04143">
    <property type="entry name" value="Sulf_transp"/>
    <property type="match status" value="1"/>
</dbReference>
<feature type="transmembrane region" description="Helical" evidence="1">
    <location>
        <begin position="124"/>
        <end position="146"/>
    </location>
</feature>
<keyword evidence="1" id="KW-1133">Transmembrane helix</keyword>
<dbReference type="EMBL" id="JADIMU010000001">
    <property type="protein sequence ID" value="MBO8442158.1"/>
    <property type="molecule type" value="Genomic_DNA"/>
</dbReference>
<reference evidence="2" key="2">
    <citation type="journal article" date="2021" name="PeerJ">
        <title>Extensive microbial diversity within the chicken gut microbiome revealed by metagenomics and culture.</title>
        <authorList>
            <person name="Gilroy R."/>
            <person name="Ravi A."/>
            <person name="Getino M."/>
            <person name="Pursley I."/>
            <person name="Horton D.L."/>
            <person name="Alikhan N.F."/>
            <person name="Baker D."/>
            <person name="Gharbi K."/>
            <person name="Hall N."/>
            <person name="Watson M."/>
            <person name="Adriaenssens E.M."/>
            <person name="Foster-Nyarko E."/>
            <person name="Jarju S."/>
            <person name="Secka A."/>
            <person name="Antonio M."/>
            <person name="Oren A."/>
            <person name="Chaudhuri R.R."/>
            <person name="La Ragione R."/>
            <person name="Hildebrand F."/>
            <person name="Pallen M.J."/>
        </authorList>
    </citation>
    <scope>NUCLEOTIDE SEQUENCE</scope>
    <source>
        <strain evidence="2">11167</strain>
    </source>
</reference>
<proteinExistence type="predicted"/>
<feature type="transmembrane region" description="Helical" evidence="1">
    <location>
        <begin position="158"/>
        <end position="177"/>
    </location>
</feature>
<feature type="transmembrane region" description="Helical" evidence="1">
    <location>
        <begin position="197"/>
        <end position="222"/>
    </location>
</feature>
<protein>
    <submittedName>
        <fullName evidence="2">YeeE/YedE family protein</fullName>
    </submittedName>
</protein>
<evidence type="ECO:0000313" key="2">
    <source>
        <dbReference type="EMBL" id="MBO8442158.1"/>
    </source>
</evidence>